<dbReference type="CDD" id="cd10917">
    <property type="entry name" value="CE4_NodB_like_6s_7s"/>
    <property type="match status" value="1"/>
</dbReference>
<dbReference type="RefSeq" id="WP_206720659.1">
    <property type="nucleotide sequence ID" value="NZ_CP071090.1"/>
</dbReference>
<gene>
    <name evidence="2" type="ORF">JY651_27385</name>
</gene>
<feature type="domain" description="NodB homology" evidence="1">
    <location>
        <begin position="5"/>
        <end position="201"/>
    </location>
</feature>
<dbReference type="SUPFAM" id="SSF88713">
    <property type="entry name" value="Glycoside hydrolase/deacetylase"/>
    <property type="match status" value="1"/>
</dbReference>
<dbReference type="PANTHER" id="PTHR10587">
    <property type="entry name" value="GLYCOSYL TRANSFERASE-RELATED"/>
    <property type="match status" value="1"/>
</dbReference>
<dbReference type="InterPro" id="IPR002509">
    <property type="entry name" value="NODB_dom"/>
</dbReference>
<evidence type="ECO:0000313" key="2">
    <source>
        <dbReference type="EMBL" id="QSQ19071.1"/>
    </source>
</evidence>
<proteinExistence type="predicted"/>
<organism evidence="2 3">
    <name type="scientific">Pyxidicoccus parkwayensis</name>
    <dbReference type="NCBI Taxonomy" id="2813578"/>
    <lineage>
        <taxon>Bacteria</taxon>
        <taxon>Pseudomonadati</taxon>
        <taxon>Myxococcota</taxon>
        <taxon>Myxococcia</taxon>
        <taxon>Myxococcales</taxon>
        <taxon>Cystobacterineae</taxon>
        <taxon>Myxococcaceae</taxon>
        <taxon>Pyxidicoccus</taxon>
    </lineage>
</organism>
<protein>
    <submittedName>
        <fullName evidence="2">Polysaccharide deacetylase family protein</fullName>
    </submittedName>
</protein>
<dbReference type="Pfam" id="PF01522">
    <property type="entry name" value="Polysacc_deac_1"/>
    <property type="match status" value="1"/>
</dbReference>
<sequence length="215" mass="24150">MNPTPGVILTFDDGPLDDKGTDKALKNILDILDANRVQGVFYVLGEEVKKQPALVRLISERGHILQSHAWSHVQLPRLPEAQLRDELQRTQDLIFQTVGVRPNRLRPPYGAGFVGAKSPMLQKVATELSLQLTGWDVDTNDWKAPRGLVDTKKCEPSRSHWRGLYGKWGRPLDILMHVQQATANDLKDYISGLRAEGWELRTYGDPPQRPSVSVA</sequence>
<dbReference type="EMBL" id="CP071090">
    <property type="protein sequence ID" value="QSQ19071.1"/>
    <property type="molecule type" value="Genomic_DNA"/>
</dbReference>
<accession>A0ABX7NKV1</accession>
<name>A0ABX7NKV1_9BACT</name>
<dbReference type="Proteomes" id="UP000662747">
    <property type="component" value="Chromosome"/>
</dbReference>
<dbReference type="PROSITE" id="PS51677">
    <property type="entry name" value="NODB"/>
    <property type="match status" value="1"/>
</dbReference>
<reference evidence="2 3" key="1">
    <citation type="submission" date="2021-02" db="EMBL/GenBank/DDBJ databases">
        <title>De Novo genome assembly of isolated myxobacteria.</title>
        <authorList>
            <person name="Stevens D.C."/>
        </authorList>
    </citation>
    <scope>NUCLEOTIDE SEQUENCE [LARGE SCALE GENOMIC DNA]</scope>
    <source>
        <strain evidence="3">SCPEA02</strain>
    </source>
</reference>
<dbReference type="Gene3D" id="3.20.20.370">
    <property type="entry name" value="Glycoside hydrolase/deacetylase"/>
    <property type="match status" value="1"/>
</dbReference>
<keyword evidence="3" id="KW-1185">Reference proteome</keyword>
<evidence type="ECO:0000259" key="1">
    <source>
        <dbReference type="PROSITE" id="PS51677"/>
    </source>
</evidence>
<dbReference type="InterPro" id="IPR050248">
    <property type="entry name" value="Polysacc_deacetylase_ArnD"/>
</dbReference>
<dbReference type="InterPro" id="IPR011330">
    <property type="entry name" value="Glyco_hydro/deAcase_b/a-brl"/>
</dbReference>
<evidence type="ECO:0000313" key="3">
    <source>
        <dbReference type="Proteomes" id="UP000662747"/>
    </source>
</evidence>